<evidence type="ECO:0000313" key="2">
    <source>
        <dbReference type="EMBL" id="GMA33710.1"/>
    </source>
</evidence>
<gene>
    <name evidence="2" type="ORF">GCM10025875_37020</name>
    <name evidence="3" type="ORF">GCM10025875_37660</name>
</gene>
<protein>
    <submittedName>
        <fullName evidence="3">Uncharacterized protein</fullName>
    </submittedName>
</protein>
<accession>A0AA38CW23</accession>
<feature type="region of interest" description="Disordered" evidence="1">
    <location>
        <begin position="71"/>
        <end position="111"/>
    </location>
</feature>
<reference evidence="3" key="1">
    <citation type="journal article" date="2014" name="Int. J. Syst. Evol. Microbiol.">
        <title>Complete genome sequence of Corynebacterium casei LMG S-19264T (=DSM 44701T), isolated from a smear-ripened cheese.</title>
        <authorList>
            <consortium name="US DOE Joint Genome Institute (JGI-PGF)"/>
            <person name="Walter F."/>
            <person name="Albersmeier A."/>
            <person name="Kalinowski J."/>
            <person name="Ruckert C."/>
        </authorList>
    </citation>
    <scope>NUCLEOTIDE SEQUENCE</scope>
    <source>
        <strain evidence="3">NBRC 112290</strain>
    </source>
</reference>
<keyword evidence="4" id="KW-1185">Reference proteome</keyword>
<proteinExistence type="predicted"/>
<reference evidence="3" key="2">
    <citation type="submission" date="2023-02" db="EMBL/GenBank/DDBJ databases">
        <authorList>
            <person name="Sun Q."/>
            <person name="Mori K."/>
        </authorList>
    </citation>
    <scope>NUCLEOTIDE SEQUENCE</scope>
    <source>
        <strain evidence="3">NBRC 112290</strain>
    </source>
</reference>
<dbReference type="EMBL" id="BSUM01000004">
    <property type="protein sequence ID" value="GMA33710.1"/>
    <property type="molecule type" value="Genomic_DNA"/>
</dbReference>
<comment type="caution">
    <text evidence="3">The sequence shown here is derived from an EMBL/GenBank/DDBJ whole genome shotgun (WGS) entry which is preliminary data.</text>
</comment>
<evidence type="ECO:0000313" key="3">
    <source>
        <dbReference type="EMBL" id="GMA33774.1"/>
    </source>
</evidence>
<evidence type="ECO:0000256" key="1">
    <source>
        <dbReference type="SAM" id="MobiDB-lite"/>
    </source>
</evidence>
<dbReference type="AlphaFoldDB" id="A0AA38CW23"/>
<name>A0AA38CW23_9MICO</name>
<dbReference type="Proteomes" id="UP001157161">
    <property type="component" value="Unassembled WGS sequence"/>
</dbReference>
<evidence type="ECO:0000313" key="4">
    <source>
        <dbReference type="Proteomes" id="UP001157161"/>
    </source>
</evidence>
<dbReference type="EMBL" id="BSUM01000005">
    <property type="protein sequence ID" value="GMA33774.1"/>
    <property type="molecule type" value="Genomic_DNA"/>
</dbReference>
<sequence>MPSEYARSVYYEQDGVSKPERVSELLARESPIVTRFQRYRTSAEQVAAAEAAGVGVEATLELEFARPNVSAMPVTTTPGQGLRGDEAARRALSYLGRQRGRGPSRSDGRER</sequence>
<organism evidence="3 4">
    <name type="scientific">Litorihabitans aurantiacus</name>
    <dbReference type="NCBI Taxonomy" id="1930061"/>
    <lineage>
        <taxon>Bacteria</taxon>
        <taxon>Bacillati</taxon>
        <taxon>Actinomycetota</taxon>
        <taxon>Actinomycetes</taxon>
        <taxon>Micrococcales</taxon>
        <taxon>Beutenbergiaceae</taxon>
        <taxon>Litorihabitans</taxon>
    </lineage>
</organism>